<dbReference type="AlphaFoldDB" id="A0A844HS43"/>
<evidence type="ECO:0000256" key="1">
    <source>
        <dbReference type="SAM" id="MobiDB-lite"/>
    </source>
</evidence>
<organism evidence="2 3">
    <name type="scientific">Paracoccus litorisediminis</name>
    <dbReference type="NCBI Taxonomy" id="2006130"/>
    <lineage>
        <taxon>Bacteria</taxon>
        <taxon>Pseudomonadati</taxon>
        <taxon>Pseudomonadota</taxon>
        <taxon>Alphaproteobacteria</taxon>
        <taxon>Rhodobacterales</taxon>
        <taxon>Paracoccaceae</taxon>
        <taxon>Paracoccus</taxon>
    </lineage>
</organism>
<protein>
    <submittedName>
        <fullName evidence="2">Uncharacterized protein</fullName>
    </submittedName>
</protein>
<keyword evidence="3" id="KW-1185">Reference proteome</keyword>
<accession>A0A844HS43</accession>
<feature type="region of interest" description="Disordered" evidence="1">
    <location>
        <begin position="1"/>
        <end position="68"/>
    </location>
</feature>
<dbReference type="OrthoDB" id="7775664at2"/>
<sequence length="68" mass="7448">MGEKLAPQTANEDFNVKNRAQQEKLGQADPVLNPKQMKKSNEPNAGGQNREAGDRKARQNDRATNGGE</sequence>
<feature type="compositionally biased region" description="Basic and acidic residues" evidence="1">
    <location>
        <begin position="51"/>
        <end position="61"/>
    </location>
</feature>
<reference evidence="2 3" key="1">
    <citation type="submission" date="2019-11" db="EMBL/GenBank/DDBJ databases">
        <authorList>
            <person name="Dong K."/>
        </authorList>
    </citation>
    <scope>NUCLEOTIDE SEQUENCE [LARGE SCALE GENOMIC DNA]</scope>
    <source>
        <strain evidence="2 3">NBRC 112902</strain>
    </source>
</reference>
<name>A0A844HS43_9RHOB</name>
<gene>
    <name evidence="2" type="ORF">GL300_26140</name>
</gene>
<dbReference type="RefSeq" id="WP_155042587.1">
    <property type="nucleotide sequence ID" value="NZ_JBHGCD010000057.1"/>
</dbReference>
<dbReference type="EMBL" id="WMIG01000072">
    <property type="protein sequence ID" value="MTH62646.1"/>
    <property type="molecule type" value="Genomic_DNA"/>
</dbReference>
<comment type="caution">
    <text evidence="2">The sequence shown here is derived from an EMBL/GenBank/DDBJ whole genome shotgun (WGS) entry which is preliminary data.</text>
</comment>
<evidence type="ECO:0000313" key="3">
    <source>
        <dbReference type="Proteomes" id="UP000449846"/>
    </source>
</evidence>
<proteinExistence type="predicted"/>
<evidence type="ECO:0000313" key="2">
    <source>
        <dbReference type="EMBL" id="MTH62646.1"/>
    </source>
</evidence>
<dbReference type="Proteomes" id="UP000449846">
    <property type="component" value="Unassembled WGS sequence"/>
</dbReference>